<feature type="compositionally biased region" description="Basic residues" evidence="1">
    <location>
        <begin position="186"/>
        <end position="198"/>
    </location>
</feature>
<comment type="caution">
    <text evidence="2">The sequence shown here is derived from an EMBL/GenBank/DDBJ whole genome shotgun (WGS) entry which is preliminary data.</text>
</comment>
<dbReference type="GO" id="GO:0016592">
    <property type="term" value="C:mediator complex"/>
    <property type="evidence" value="ECO:0007669"/>
    <property type="project" value="TreeGrafter"/>
</dbReference>
<dbReference type="EMBL" id="JARQZJ010000003">
    <property type="protein sequence ID" value="KAK9870737.1"/>
    <property type="molecule type" value="Genomic_DNA"/>
</dbReference>
<dbReference type="Proteomes" id="UP001431783">
    <property type="component" value="Unassembled WGS sequence"/>
</dbReference>
<dbReference type="GO" id="GO:0003713">
    <property type="term" value="F:transcription coactivator activity"/>
    <property type="evidence" value="ECO:0007669"/>
    <property type="project" value="TreeGrafter"/>
</dbReference>
<evidence type="ECO:0000256" key="1">
    <source>
        <dbReference type="SAM" id="MobiDB-lite"/>
    </source>
</evidence>
<feature type="compositionally biased region" description="Low complexity" evidence="1">
    <location>
        <begin position="458"/>
        <end position="503"/>
    </location>
</feature>
<feature type="region of interest" description="Disordered" evidence="1">
    <location>
        <begin position="432"/>
        <end position="521"/>
    </location>
</feature>
<dbReference type="AlphaFoldDB" id="A0AAW1TRQ8"/>
<dbReference type="PANTHER" id="PTHR46007">
    <property type="entry name" value="MEDIATOR OF RNA POLYMERASE II TRANSCRIPTION SUBUNIT 12"/>
    <property type="match status" value="1"/>
</dbReference>
<accession>A0AAW1TRQ8</accession>
<dbReference type="InterPro" id="IPR051647">
    <property type="entry name" value="Mediator_comp_sub12"/>
</dbReference>
<proteinExistence type="predicted"/>
<protein>
    <submittedName>
        <fullName evidence="2">Uncharacterized protein</fullName>
    </submittedName>
</protein>
<feature type="compositionally biased region" description="Low complexity" evidence="1">
    <location>
        <begin position="397"/>
        <end position="407"/>
    </location>
</feature>
<name>A0AAW1TRQ8_9CUCU</name>
<gene>
    <name evidence="2" type="ORF">WA026_008305</name>
</gene>
<organism evidence="2 3">
    <name type="scientific">Henosepilachna vigintioctopunctata</name>
    <dbReference type="NCBI Taxonomy" id="420089"/>
    <lineage>
        <taxon>Eukaryota</taxon>
        <taxon>Metazoa</taxon>
        <taxon>Ecdysozoa</taxon>
        <taxon>Arthropoda</taxon>
        <taxon>Hexapoda</taxon>
        <taxon>Insecta</taxon>
        <taxon>Pterygota</taxon>
        <taxon>Neoptera</taxon>
        <taxon>Endopterygota</taxon>
        <taxon>Coleoptera</taxon>
        <taxon>Polyphaga</taxon>
        <taxon>Cucujiformia</taxon>
        <taxon>Coccinelloidea</taxon>
        <taxon>Coccinellidae</taxon>
        <taxon>Epilachninae</taxon>
        <taxon>Epilachnini</taxon>
        <taxon>Henosepilachna</taxon>
    </lineage>
</organism>
<feature type="region of interest" description="Disordered" evidence="1">
    <location>
        <begin position="142"/>
        <end position="206"/>
    </location>
</feature>
<feature type="region of interest" description="Disordered" evidence="1">
    <location>
        <begin position="397"/>
        <end position="418"/>
    </location>
</feature>
<feature type="compositionally biased region" description="Polar residues" evidence="1">
    <location>
        <begin position="172"/>
        <end position="181"/>
    </location>
</feature>
<dbReference type="GO" id="GO:0045944">
    <property type="term" value="P:positive regulation of transcription by RNA polymerase II"/>
    <property type="evidence" value="ECO:0007669"/>
    <property type="project" value="TreeGrafter"/>
</dbReference>
<sequence length="521" mass="58336">MLATLIHSTLSVESQDDGRKMYLNLMKKLKKEVGERQNASLQHIRQLLPITRSVTEIIAVEPIGSLTDGKGNKISFDSIDKKHGFQVTDKQRVSNWDILEGMKNPAPLSWSWFGAVRLERKPLASEDTHRLLKYHTHNLQRPASYYLDPPPLPPEDLEPLQDKPDSNLKADTPSSVDQSPITLGKGRGKGQRKPRKPKSVPGPMQVNPMVGMAQNIPQQSGMHVPVPGGNQQMGHNMGYGQGMPPQGQQYGGNPSQQQWYNAQQQQPGYYGAQTMQSARFERPPINQSKQALSNMLRQRLPHNQFMSPGQTGPGPNPAGPGAYPTMQRFPRQPIRQPHPGAMQSNQAALFSQQYGNMQNSVNQPYGNYPTNNMMGNNMPNNQQVMQGGSSAMFPGQQQAFAGQQRPQPDYRGMSQNPRQQYIQQQVPNVTMNANMNPMGAQQAGAVPPYSRSNSQNLQPGMQGQPNQFQQQQQQQQQQQRMRQQMMAMQQQHQGGPQGQQPSPNLVSHLRQMPYHQPPPYM</sequence>
<reference evidence="2 3" key="1">
    <citation type="submission" date="2023-03" db="EMBL/GenBank/DDBJ databases">
        <title>Genome insight into feeding habits of ladybird beetles.</title>
        <authorList>
            <person name="Li H.-S."/>
            <person name="Huang Y.-H."/>
            <person name="Pang H."/>
        </authorList>
    </citation>
    <scope>NUCLEOTIDE SEQUENCE [LARGE SCALE GENOMIC DNA]</scope>
    <source>
        <strain evidence="2">SYSU_2023b</strain>
        <tissue evidence="2">Whole body</tissue>
    </source>
</reference>
<evidence type="ECO:0000313" key="3">
    <source>
        <dbReference type="Proteomes" id="UP001431783"/>
    </source>
</evidence>
<evidence type="ECO:0000313" key="2">
    <source>
        <dbReference type="EMBL" id="KAK9870737.1"/>
    </source>
</evidence>
<keyword evidence="3" id="KW-1185">Reference proteome</keyword>
<dbReference type="PANTHER" id="PTHR46007:SF11">
    <property type="entry name" value="MEDIATOR OF RNA POLYMERASE II TRANSCRIPTION SUBUNIT 12"/>
    <property type="match status" value="1"/>
</dbReference>